<accession>A0ABD6CMH4</accession>
<dbReference type="SUPFAM" id="SSF52833">
    <property type="entry name" value="Thioredoxin-like"/>
    <property type="match status" value="1"/>
</dbReference>
<keyword evidence="7" id="KW-1185">Reference proteome</keyword>
<dbReference type="PANTHER" id="PTHR15337:SF11">
    <property type="entry name" value="THIOREDOXIN DOMAIN-CONTAINING PROTEIN"/>
    <property type="match status" value="1"/>
</dbReference>
<dbReference type="InterPro" id="IPR051099">
    <property type="entry name" value="AGR/TXD"/>
</dbReference>
<evidence type="ECO:0000256" key="1">
    <source>
        <dbReference type="ARBA" id="ARBA00007787"/>
    </source>
</evidence>
<dbReference type="RefSeq" id="WP_256419834.1">
    <property type="nucleotide sequence ID" value="NZ_JANHDI010000001.1"/>
</dbReference>
<feature type="compositionally biased region" description="Low complexity" evidence="4">
    <location>
        <begin position="166"/>
        <end position="188"/>
    </location>
</feature>
<proteinExistence type="inferred from homology"/>
<keyword evidence="2" id="KW-0732">Signal</keyword>
<dbReference type="EMBL" id="JBHUDK010000005">
    <property type="protein sequence ID" value="MFD1598609.1"/>
    <property type="molecule type" value="Genomic_DNA"/>
</dbReference>
<evidence type="ECO:0000256" key="3">
    <source>
        <dbReference type="ARBA" id="ARBA00022982"/>
    </source>
</evidence>
<organism evidence="6 7">
    <name type="scientific">Halobellus rarus</name>
    <dbReference type="NCBI Taxonomy" id="1126237"/>
    <lineage>
        <taxon>Archaea</taxon>
        <taxon>Methanobacteriati</taxon>
        <taxon>Methanobacteriota</taxon>
        <taxon>Stenosarchaea group</taxon>
        <taxon>Halobacteria</taxon>
        <taxon>Halobacteriales</taxon>
        <taxon>Haloferacaceae</taxon>
        <taxon>Halobellus</taxon>
    </lineage>
</organism>
<feature type="domain" description="Thioredoxin" evidence="5">
    <location>
        <begin position="20"/>
        <end position="152"/>
    </location>
</feature>
<dbReference type="PANTHER" id="PTHR15337">
    <property type="entry name" value="ANTERIOR GRADIENT PROTEIN-RELATED"/>
    <property type="match status" value="1"/>
</dbReference>
<comment type="similarity">
    <text evidence="1">Belongs to the glutaredoxin family.</text>
</comment>
<dbReference type="PROSITE" id="PS51352">
    <property type="entry name" value="THIOREDOXIN_2"/>
    <property type="match status" value="1"/>
</dbReference>
<dbReference type="Pfam" id="PF13098">
    <property type="entry name" value="Thioredoxin_2"/>
    <property type="match status" value="1"/>
</dbReference>
<dbReference type="InterPro" id="IPR012336">
    <property type="entry name" value="Thioredoxin-like_fold"/>
</dbReference>
<dbReference type="InterPro" id="IPR036249">
    <property type="entry name" value="Thioredoxin-like_sf"/>
</dbReference>
<name>A0ABD6CMH4_9EURY</name>
<dbReference type="AlphaFoldDB" id="A0ABD6CMH4"/>
<dbReference type="Gene3D" id="3.40.30.10">
    <property type="entry name" value="Glutaredoxin"/>
    <property type="match status" value="1"/>
</dbReference>
<keyword evidence="3" id="KW-0249">Electron transport</keyword>
<evidence type="ECO:0000313" key="7">
    <source>
        <dbReference type="Proteomes" id="UP001597085"/>
    </source>
</evidence>
<gene>
    <name evidence="6" type="ORF">ACFSBX_06520</name>
</gene>
<evidence type="ECO:0000313" key="6">
    <source>
        <dbReference type="EMBL" id="MFD1598609.1"/>
    </source>
</evidence>
<comment type="caution">
    <text evidence="6">The sequence shown here is derived from an EMBL/GenBank/DDBJ whole genome shotgun (WGS) entry which is preliminary data.</text>
</comment>
<evidence type="ECO:0000256" key="4">
    <source>
        <dbReference type="SAM" id="MobiDB-lite"/>
    </source>
</evidence>
<dbReference type="Proteomes" id="UP001597085">
    <property type="component" value="Unassembled WGS sequence"/>
</dbReference>
<sequence length="188" mass="20540">MNPRKAMTIAFFAALLGIGYVSMNAAPVLSGEGYSHHGETRWQTDYADAVETAAAEDEPVVIYFWTTWCTYCEDYNQNHYSDPAVRSELDDFTKVAVNLDSDAEDATRLQQRYNVNYPPQHVIVTPDGEVLTRIPGYAPTEDFLTYLETAEERYQSGETADDGSVTTATAGPTSTPGSAAASTTEAAQ</sequence>
<keyword evidence="3" id="KW-0813">Transport</keyword>
<protein>
    <submittedName>
        <fullName evidence="6">Thioredoxin family protein</fullName>
    </submittedName>
</protein>
<dbReference type="InterPro" id="IPR013766">
    <property type="entry name" value="Thioredoxin_domain"/>
</dbReference>
<evidence type="ECO:0000256" key="2">
    <source>
        <dbReference type="ARBA" id="ARBA00022729"/>
    </source>
</evidence>
<reference evidence="6 7" key="1">
    <citation type="journal article" date="2019" name="Int. J. Syst. Evol. Microbiol.">
        <title>The Global Catalogue of Microorganisms (GCM) 10K type strain sequencing project: providing services to taxonomists for standard genome sequencing and annotation.</title>
        <authorList>
            <consortium name="The Broad Institute Genomics Platform"/>
            <consortium name="The Broad Institute Genome Sequencing Center for Infectious Disease"/>
            <person name="Wu L."/>
            <person name="Ma J."/>
        </authorList>
    </citation>
    <scope>NUCLEOTIDE SEQUENCE [LARGE SCALE GENOMIC DNA]</scope>
    <source>
        <strain evidence="6 7">CGMCC 1.12121</strain>
    </source>
</reference>
<feature type="region of interest" description="Disordered" evidence="4">
    <location>
        <begin position="153"/>
        <end position="188"/>
    </location>
</feature>
<evidence type="ECO:0000259" key="5">
    <source>
        <dbReference type="PROSITE" id="PS51352"/>
    </source>
</evidence>